<dbReference type="Pfam" id="PF13456">
    <property type="entry name" value="RVT_3"/>
    <property type="match status" value="1"/>
</dbReference>
<proteinExistence type="predicted"/>
<dbReference type="GO" id="GO:0004523">
    <property type="term" value="F:RNA-DNA hybrid ribonuclease activity"/>
    <property type="evidence" value="ECO:0007669"/>
    <property type="project" value="InterPro"/>
</dbReference>
<gene>
    <name evidence="2" type="ORF">LTRI10_LOCUS34678</name>
</gene>
<dbReference type="AlphaFoldDB" id="A0AAV2F7C5"/>
<evidence type="ECO:0000313" key="2">
    <source>
        <dbReference type="EMBL" id="CAL1394158.1"/>
    </source>
</evidence>
<organism evidence="2 3">
    <name type="scientific">Linum trigynum</name>
    <dbReference type="NCBI Taxonomy" id="586398"/>
    <lineage>
        <taxon>Eukaryota</taxon>
        <taxon>Viridiplantae</taxon>
        <taxon>Streptophyta</taxon>
        <taxon>Embryophyta</taxon>
        <taxon>Tracheophyta</taxon>
        <taxon>Spermatophyta</taxon>
        <taxon>Magnoliopsida</taxon>
        <taxon>eudicotyledons</taxon>
        <taxon>Gunneridae</taxon>
        <taxon>Pentapetalae</taxon>
        <taxon>rosids</taxon>
        <taxon>fabids</taxon>
        <taxon>Malpighiales</taxon>
        <taxon>Linaceae</taxon>
        <taxon>Linum</taxon>
    </lineage>
</organism>
<reference evidence="2 3" key="1">
    <citation type="submission" date="2024-04" db="EMBL/GenBank/DDBJ databases">
        <authorList>
            <person name="Fracassetti M."/>
        </authorList>
    </citation>
    <scope>NUCLEOTIDE SEQUENCE [LARGE SCALE GENOMIC DNA]</scope>
</reference>
<protein>
    <recommendedName>
        <fullName evidence="1">RNase H type-1 domain-containing protein</fullName>
    </recommendedName>
</protein>
<feature type="domain" description="RNase H type-1" evidence="1">
    <location>
        <begin position="40"/>
        <end position="89"/>
    </location>
</feature>
<accession>A0AAV2F7C5</accession>
<dbReference type="Proteomes" id="UP001497516">
    <property type="component" value="Chromosome 6"/>
</dbReference>
<name>A0AAV2F7C5_9ROSI</name>
<keyword evidence="3" id="KW-1185">Reference proteome</keyword>
<evidence type="ECO:0000259" key="1">
    <source>
        <dbReference type="Pfam" id="PF13456"/>
    </source>
</evidence>
<dbReference type="InterPro" id="IPR002156">
    <property type="entry name" value="RNaseH_domain"/>
</dbReference>
<evidence type="ECO:0000313" key="3">
    <source>
        <dbReference type="Proteomes" id="UP001497516"/>
    </source>
</evidence>
<dbReference type="EMBL" id="OZ034819">
    <property type="protein sequence ID" value="CAL1394158.1"/>
    <property type="molecule type" value="Genomic_DNA"/>
</dbReference>
<dbReference type="GO" id="GO:0003676">
    <property type="term" value="F:nucleic acid binding"/>
    <property type="evidence" value="ECO:0007669"/>
    <property type="project" value="InterPro"/>
</dbReference>
<sequence length="120" mass="14256">MGKAERCLTEYVQHQQVQIGNQGKWDNHWEPPRSADFKVNVDTACFEGHGSGFGIVIRDKKKNLCFISVRRSQTQWSPEMAECLAIGWGWIWQWRMVLVGVKWRRTAWELFICCIERKWR</sequence>